<evidence type="ECO:0000256" key="1">
    <source>
        <dbReference type="SAM" id="MobiDB-lite"/>
    </source>
</evidence>
<dbReference type="EMBL" id="MKKU01000331">
    <property type="protein sequence ID" value="RNF15323.1"/>
    <property type="molecule type" value="Genomic_DNA"/>
</dbReference>
<evidence type="ECO:0000313" key="2">
    <source>
        <dbReference type="EMBL" id="RNF15323.1"/>
    </source>
</evidence>
<comment type="caution">
    <text evidence="2">The sequence shown here is derived from an EMBL/GenBank/DDBJ whole genome shotgun (WGS) entry which is preliminary data.</text>
</comment>
<feature type="region of interest" description="Disordered" evidence="1">
    <location>
        <begin position="832"/>
        <end position="853"/>
    </location>
</feature>
<name>A0A3R7RXN8_9TRYP</name>
<reference evidence="2 3" key="1">
    <citation type="journal article" date="2018" name="BMC Genomics">
        <title>Genomic comparison of Trypanosoma conorhini and Trypanosoma rangeli to Trypanosoma cruzi strains of high and low virulence.</title>
        <authorList>
            <person name="Bradwell K.R."/>
            <person name="Koparde V.N."/>
            <person name="Matveyev A.V."/>
            <person name="Serrano M.G."/>
            <person name="Alves J.M."/>
            <person name="Parikh H."/>
            <person name="Huang B."/>
            <person name="Lee V."/>
            <person name="Espinosa-Alvarez O."/>
            <person name="Ortiz P.A."/>
            <person name="Costa-Martins A.G."/>
            <person name="Teixeira M.M."/>
            <person name="Buck G.A."/>
        </authorList>
    </citation>
    <scope>NUCLEOTIDE SEQUENCE [LARGE SCALE GENOMIC DNA]</scope>
    <source>
        <strain evidence="2 3">025E</strain>
    </source>
</reference>
<dbReference type="RefSeq" id="XP_029227445.1">
    <property type="nucleotide sequence ID" value="XM_029372440.1"/>
</dbReference>
<dbReference type="AlphaFoldDB" id="A0A3R7RXN8"/>
<dbReference type="Pfam" id="PF19042">
    <property type="entry name" value="CBP110"/>
    <property type="match status" value="1"/>
</dbReference>
<keyword evidence="3" id="KW-1185">Reference proteome</keyword>
<dbReference type="OrthoDB" id="247845at2759"/>
<organism evidence="2 3">
    <name type="scientific">Trypanosoma conorhini</name>
    <dbReference type="NCBI Taxonomy" id="83891"/>
    <lineage>
        <taxon>Eukaryota</taxon>
        <taxon>Discoba</taxon>
        <taxon>Euglenozoa</taxon>
        <taxon>Kinetoplastea</taxon>
        <taxon>Metakinetoplastina</taxon>
        <taxon>Trypanosomatida</taxon>
        <taxon>Trypanosomatidae</taxon>
        <taxon>Trypanosoma</taxon>
    </lineage>
</organism>
<dbReference type="GeneID" id="40319157"/>
<dbReference type="Proteomes" id="UP000284403">
    <property type="component" value="Unassembled WGS sequence"/>
</dbReference>
<accession>A0A3R7RXN8</accession>
<dbReference type="GO" id="GO:0005846">
    <property type="term" value="C:nuclear cap binding complex"/>
    <property type="evidence" value="ECO:0007669"/>
    <property type="project" value="InterPro"/>
</dbReference>
<evidence type="ECO:0000313" key="3">
    <source>
        <dbReference type="Proteomes" id="UP000284403"/>
    </source>
</evidence>
<sequence length="1048" mass="113358">MHTDVDTVERGGAPPLSFLLPPPAPSDASAAENASRTADQWLWYFYLTAWSRPFFFHGPPPRPACAGDGSYKVRMGKGGAGVFGLTLEESLATVGFPAADVVAAYEAQWPRFSQTSGGAEVRAKSLARIDGDCAYPPLPRVAESCFGRVFRALAVHGHVAAPAPPSSLAPPSSSVAKLAQQALAVARRQLQLCPEEAAGTAVTEEKLIQSALQAMLAPDAIAAQCSLLLTLESTASTDDSGGAKKKKGAEAEEEDEFIREAHCARLFAALTMEAFSRVKKACACMLLAYVGASNSGGVAKARACGVVMGIVEYAVAYRCYRDDGTGRCPLSAAALLLCTLVELQDALTREKVQSHGKEDPDEEGVSGGLFATLTVACLQELFFAAVVGGPVAPHRLPPLLVAKGATRSVGKVVGRNKPQQQEEDLAFQMPVRPAVARALALHEVDALLQILLPVLLQQVGFEWPWSECLRRARVLDKLPQESVVTAEGVRLSSRAAFDELLAAVGRRTYVSRLQNIMPQSYESLFAAAFPTAADDDNVAHAEDGEGAGRAGGRQPLFLLPAYYQAAGAVLVEFFESSGLGGATARETERVLIRSTDVQPMIVQLQAFGSHTDGADDGEAHTHLTDDGDLLSTARLSEDEKHRLLLRYRCEVLLASLVVYTQLQTVSLVQQLLRQLAPLFEKLLLPLMQERALTRPFVAQRRPTSLNGGNASAGWTVDFTPEFKVLMDDIRYEFYPLEWVPEALNAQLRWQASETDASHLAFYSVFAAVAYQFGLALHAGPQGLRGGDATEHKVRMKAYRFFHVLLLNTLVDAVASSCELEGAMALAATRRVGRTQRDADHSNKNNNISTDESVQAQQLRQCGAASFHAVVNPHDVLLALAQSLLPPELVLRPQPAAVVDVEGQRPSEELLHRVIAWSQSARTRWTMQLQKGTGSTTPLASLPNSLTFDAVPLAREVVRGVRRRLIEKLHVKLVPETTGHRSFPDALLQQHLLGLQTLLESLALLPQHPSEDNAATPSAAQLLWSSPLFSHELRLSASLHRERIDAPLQ</sequence>
<dbReference type="InterPro" id="IPR043966">
    <property type="entry name" value="CBP110"/>
</dbReference>
<feature type="compositionally biased region" description="Polar residues" evidence="1">
    <location>
        <begin position="843"/>
        <end position="853"/>
    </location>
</feature>
<gene>
    <name evidence="2" type="ORF">Tco025E_05546</name>
</gene>
<feature type="region of interest" description="Disordered" evidence="1">
    <location>
        <begin position="1"/>
        <end position="32"/>
    </location>
</feature>
<proteinExistence type="predicted"/>
<protein>
    <submittedName>
        <fullName evidence="2">Uncharacterized protein</fullName>
    </submittedName>
</protein>